<name>A0AAE8XKD4_9CAUD</name>
<sequence>MTRRLREGELGDFAPPGTAGLCNYSPYADGTGMCGKPAVWHMWPGSPPDTRADSTAYSCEDHPLPPSALWDWHRTDSGACAIPGAYWRAEERQGEGRCVHEIGGSLG</sequence>
<organism evidence="1 2">
    <name type="scientific">Arthrobacter phage Klevey</name>
    <dbReference type="NCBI Taxonomy" id="2867481"/>
    <lineage>
        <taxon>Viruses</taxon>
        <taxon>Duplodnaviria</taxon>
        <taxon>Heunggongvirae</taxon>
        <taxon>Uroviricota</taxon>
        <taxon>Caudoviricetes</taxon>
        <taxon>Berryhillviridae</taxon>
        <taxon>Lilmacvirus</taxon>
        <taxon>Lilmacvirus klevey</taxon>
    </lineage>
</organism>
<gene>
    <name evidence="1" type="primary">59</name>
    <name evidence="1" type="ORF">SEA_KLEVEY_59</name>
</gene>
<proteinExistence type="predicted"/>
<accession>A0AAE8XKD4</accession>
<keyword evidence="2" id="KW-1185">Reference proteome</keyword>
<reference evidence="1 2" key="1">
    <citation type="submission" date="2021-08" db="EMBL/GenBank/DDBJ databases">
        <authorList>
            <person name="Gillison A.D."/>
            <person name="Kleven A.S."/>
            <person name="Allen M.J."/>
            <person name="Garcia Costas A.M."/>
            <person name="Merkhofer E.C."/>
            <person name="Garlena R.A."/>
            <person name="Russell D.A."/>
            <person name="Jacobs-Sera D."/>
            <person name="Hatfull G.F."/>
        </authorList>
    </citation>
    <scope>NUCLEOTIDE SEQUENCE [LARGE SCALE GENOMIC DNA]</scope>
</reference>
<dbReference type="EMBL" id="MZ747522">
    <property type="protein sequence ID" value="UAW09415.1"/>
    <property type="molecule type" value="Genomic_DNA"/>
</dbReference>
<evidence type="ECO:0000313" key="1">
    <source>
        <dbReference type="EMBL" id="UAW09415.1"/>
    </source>
</evidence>
<evidence type="ECO:0000313" key="2">
    <source>
        <dbReference type="Proteomes" id="UP000828064"/>
    </source>
</evidence>
<dbReference type="Proteomes" id="UP000828064">
    <property type="component" value="Segment"/>
</dbReference>
<protein>
    <submittedName>
        <fullName evidence="1">Uncharacterized protein</fullName>
    </submittedName>
</protein>